<accession>A0A1F6GSS1</accession>
<protein>
    <submittedName>
        <fullName evidence="2">Uncharacterized protein</fullName>
    </submittedName>
</protein>
<feature type="signal peptide" evidence="1">
    <location>
        <begin position="1"/>
        <end position="27"/>
    </location>
</feature>
<dbReference type="AlphaFoldDB" id="A0A1F6GSS1"/>
<reference evidence="2 3" key="1">
    <citation type="journal article" date="2016" name="Nat. Commun.">
        <title>Thousands of microbial genomes shed light on interconnected biogeochemical processes in an aquifer system.</title>
        <authorList>
            <person name="Anantharaman K."/>
            <person name="Brown C.T."/>
            <person name="Hug L.A."/>
            <person name="Sharon I."/>
            <person name="Castelle C.J."/>
            <person name="Probst A.J."/>
            <person name="Thomas B.C."/>
            <person name="Singh A."/>
            <person name="Wilkins M.J."/>
            <person name="Karaoz U."/>
            <person name="Brodie E.L."/>
            <person name="Williams K.H."/>
            <person name="Hubbard S.S."/>
            <person name="Banfield J.F."/>
        </authorList>
    </citation>
    <scope>NUCLEOTIDE SEQUENCE [LARGE SCALE GENOMIC DNA]</scope>
</reference>
<evidence type="ECO:0000256" key="1">
    <source>
        <dbReference type="SAM" id="SignalP"/>
    </source>
</evidence>
<sequence length="263" mass="30144">MFPHPLKKVVLLALVGALGLVPELAQADGDSMTSAKAYQAKAADLDYKRFFEQESQFYLVNPRLVEVIFLGLVDLKGNPEVAKHKIRTEVLGCPEGDPLRTHCILDRLYQEKRTKKVPNLFEIPVNFTRVEKGRRDQGQVRLKLAWRQETFEAPVIEVDDFFAFVGAAAESDFYKRKEEVKQIVFNAHFENHFEILLPLRLAGDLQKLYEPIPEDLKDRIFYRAEGADVTIEENLASANLRFKAEQVKINNRLVEAAPEPLRH</sequence>
<gene>
    <name evidence="2" type="ORF">A2557_00270</name>
</gene>
<evidence type="ECO:0000313" key="2">
    <source>
        <dbReference type="EMBL" id="OGH01021.1"/>
    </source>
</evidence>
<dbReference type="Proteomes" id="UP000177583">
    <property type="component" value="Unassembled WGS sequence"/>
</dbReference>
<name>A0A1F6GSS1_9PROT</name>
<keyword evidence="1" id="KW-0732">Signal</keyword>
<feature type="chain" id="PRO_5009524815" evidence="1">
    <location>
        <begin position="28"/>
        <end position="263"/>
    </location>
</feature>
<proteinExistence type="predicted"/>
<organism evidence="2 3">
    <name type="scientific">Candidatus Lambdaproteobacteria bacterium RIFOXYD2_FULL_56_26</name>
    <dbReference type="NCBI Taxonomy" id="1817773"/>
    <lineage>
        <taxon>Bacteria</taxon>
        <taxon>Pseudomonadati</taxon>
        <taxon>Pseudomonadota</taxon>
        <taxon>Candidatus Lambdaproteobacteria</taxon>
    </lineage>
</organism>
<comment type="caution">
    <text evidence="2">The sequence shown here is derived from an EMBL/GenBank/DDBJ whole genome shotgun (WGS) entry which is preliminary data.</text>
</comment>
<dbReference type="EMBL" id="MFNF01000040">
    <property type="protein sequence ID" value="OGH01021.1"/>
    <property type="molecule type" value="Genomic_DNA"/>
</dbReference>
<evidence type="ECO:0000313" key="3">
    <source>
        <dbReference type="Proteomes" id="UP000177583"/>
    </source>
</evidence>